<reference evidence="1 2" key="1">
    <citation type="submission" date="2019-09" db="EMBL/GenBank/DDBJ databases">
        <title>A chromosome-level genome assembly of the Chinese tupelo Nyssa sinensis.</title>
        <authorList>
            <person name="Yang X."/>
            <person name="Kang M."/>
            <person name="Yang Y."/>
            <person name="Xiong H."/>
            <person name="Wang M."/>
            <person name="Zhang Z."/>
            <person name="Wang Z."/>
            <person name="Wu H."/>
            <person name="Ma T."/>
            <person name="Liu J."/>
            <person name="Xi Z."/>
        </authorList>
    </citation>
    <scope>NUCLEOTIDE SEQUENCE [LARGE SCALE GENOMIC DNA]</scope>
    <source>
        <strain evidence="1">J267</strain>
        <tissue evidence="1">Leaf</tissue>
    </source>
</reference>
<evidence type="ECO:0000313" key="1">
    <source>
        <dbReference type="EMBL" id="KAA8538728.1"/>
    </source>
</evidence>
<keyword evidence="2" id="KW-1185">Reference proteome</keyword>
<proteinExistence type="predicted"/>
<sequence length="157" mass="17525">MVRSDMVRNDEAYVNEHELLLVVRPLPGHLIGKIGSVIGGYGDFSCTVCVRTTTSFDLFYHKYMILGHKFLDDTPNVPPPLWQPSFSTWTSPITFNNSMMQDDLVAVALGLVSPCDEGLLTVRTNANVVYDSLVLYVRAINSVLIMAQRLYARDAVI</sequence>
<dbReference type="Proteomes" id="UP000325577">
    <property type="component" value="Linkage Group LG15"/>
</dbReference>
<dbReference type="OrthoDB" id="1829700at2759"/>
<dbReference type="EMBL" id="CM018038">
    <property type="protein sequence ID" value="KAA8538728.1"/>
    <property type="molecule type" value="Genomic_DNA"/>
</dbReference>
<name>A0A5J5B7X7_9ASTE</name>
<dbReference type="AlphaFoldDB" id="A0A5J5B7X7"/>
<organism evidence="1 2">
    <name type="scientific">Nyssa sinensis</name>
    <dbReference type="NCBI Taxonomy" id="561372"/>
    <lineage>
        <taxon>Eukaryota</taxon>
        <taxon>Viridiplantae</taxon>
        <taxon>Streptophyta</taxon>
        <taxon>Embryophyta</taxon>
        <taxon>Tracheophyta</taxon>
        <taxon>Spermatophyta</taxon>
        <taxon>Magnoliopsida</taxon>
        <taxon>eudicotyledons</taxon>
        <taxon>Gunneridae</taxon>
        <taxon>Pentapetalae</taxon>
        <taxon>asterids</taxon>
        <taxon>Cornales</taxon>
        <taxon>Nyssaceae</taxon>
        <taxon>Nyssa</taxon>
    </lineage>
</organism>
<gene>
    <name evidence="1" type="ORF">F0562_028377</name>
</gene>
<protein>
    <submittedName>
        <fullName evidence="1">Uncharacterized protein</fullName>
    </submittedName>
</protein>
<accession>A0A5J5B7X7</accession>
<evidence type="ECO:0000313" key="2">
    <source>
        <dbReference type="Proteomes" id="UP000325577"/>
    </source>
</evidence>